<feature type="domain" description="Btz" evidence="15">
    <location>
        <begin position="270"/>
        <end position="355"/>
    </location>
</feature>
<dbReference type="GO" id="GO:0051028">
    <property type="term" value="P:mRNA transport"/>
    <property type="evidence" value="ECO:0007669"/>
    <property type="project" value="UniProtKB-KW"/>
</dbReference>
<keyword evidence="6" id="KW-0507">mRNA processing</keyword>
<keyword evidence="14" id="KW-1133">Transmembrane helix</keyword>
<evidence type="ECO:0000256" key="10">
    <source>
        <dbReference type="ARBA" id="ARBA00023161"/>
    </source>
</evidence>
<keyword evidence="10" id="KW-0866">Nonsense-mediated mRNA decay</keyword>
<keyword evidence="8" id="KW-0810">Translation regulation</keyword>
<keyword evidence="14" id="KW-0812">Transmembrane</keyword>
<feature type="region of interest" description="Disordered" evidence="13">
    <location>
        <begin position="915"/>
        <end position="966"/>
    </location>
</feature>
<keyword evidence="4" id="KW-0813">Transport</keyword>
<sequence>SQTPTPQHFYQQQAVPSPYQQSTPSTLGQNVPPPPTQYGVAPQAIPHNVVPPQQQQQQQFAPTPGQQPRPYQPGFPQQQQHQSSPQPQYPPGVQQQYQGQQQQQHPVSHPPTPAQPQHPMPGQGYPGGVPPPTSMPPVGAPGTNPFARPNQGHPTYAQTLTKEFSLAVKKSVGLFASADFLFVNNICTQTCTNDSPHFNSITNCSSGDAPANFVPVHNLNINLSIFLCVFTGAINMATKTDKQKNEGQEGEVEELERKFKKKISLDDKEEVPSDPINNNKDTNHNTDSKHVKLRKSQKEDNRDPTDIPKNGKYYMHDDRGETLKENNKKKYSKGEKEWKHDKFEQDNHISKLKNEVKKTDSTDSHEADESTKKSVKGRGKTRYGQKESLEMDGVINTPVEKRKSKNQERKVRRRKRVELKSEREIKTDSGELNNEKQKTKINLDDDNAKKSNNKLKLLKNSKKVRIKDNVTRQKNNYNISSKIKTSKEKSDNEISKKEIINDKNKIKNKENSNYVKKYEVGGHIITQPIKNFQKNVSDQSTRRNFTSNRNVNISKSLRGASTMRRGNRGTKSGFHYRKQINTTSGIQQQPVAVYVPPEAIPYPHVIQYASVIPGTPILPPTGAQSNNPKVLEVYNVVNSRILVKYKGIPMYISFTDLRNGKTRIHINDIDDEEGSFNNKENTLDLSNYDEDNDIKSSTNSTFQMTMNKKNENNSKTIFIVLIVFIIVAIIITFLCWYFYKKRNELRKKLKTSEKKESNINKSITSSTISLTENDDTLDNSTTSNSTALTFPTSKSETSYSSSSTYYVPKLESINIPENKSTDDTSTLVSMKTLSGHKNLSVKSISTIVNALAFFALETTEQETKNKTIKNVNLQSTQMPSEMLTEQYLKSSVPNSRIKIKSSPLKSNISHILNTGTYKIDETQESEEEKNSRSDPSENGSSSSIKSSKIGSVSSIHHSDLSTQTSK</sequence>
<feature type="compositionally biased region" description="Low complexity" evidence="13">
    <location>
        <begin position="74"/>
        <end position="107"/>
    </location>
</feature>
<evidence type="ECO:0000256" key="1">
    <source>
        <dbReference type="ARBA" id="ARBA00004123"/>
    </source>
</evidence>
<evidence type="ECO:0000256" key="13">
    <source>
        <dbReference type="SAM" id="MobiDB-lite"/>
    </source>
</evidence>
<dbReference type="GO" id="GO:0006397">
    <property type="term" value="P:mRNA processing"/>
    <property type="evidence" value="ECO:0007669"/>
    <property type="project" value="UniProtKB-KW"/>
</dbReference>
<feature type="compositionally biased region" description="Pro residues" evidence="13">
    <location>
        <begin position="128"/>
        <end position="139"/>
    </location>
</feature>
<name>A0AAF5I2S1_STRER</name>
<comment type="similarity">
    <text evidence="3">Belongs to the CASC3 family.</text>
</comment>
<evidence type="ECO:0000259" key="15">
    <source>
        <dbReference type="Pfam" id="PF09405"/>
    </source>
</evidence>
<keyword evidence="12" id="KW-0539">Nucleus</keyword>
<accession>A0AAF5I2S1</accession>
<evidence type="ECO:0000313" key="16">
    <source>
        <dbReference type="Proteomes" id="UP000035681"/>
    </source>
</evidence>
<evidence type="ECO:0000256" key="3">
    <source>
        <dbReference type="ARBA" id="ARBA00009548"/>
    </source>
</evidence>
<dbReference type="InterPro" id="IPR018545">
    <property type="entry name" value="Btz_dom"/>
</dbReference>
<evidence type="ECO:0000256" key="8">
    <source>
        <dbReference type="ARBA" id="ARBA00022845"/>
    </source>
</evidence>
<dbReference type="GO" id="GO:0003729">
    <property type="term" value="F:mRNA binding"/>
    <property type="evidence" value="ECO:0007669"/>
    <property type="project" value="InterPro"/>
</dbReference>
<evidence type="ECO:0000256" key="4">
    <source>
        <dbReference type="ARBA" id="ARBA00022448"/>
    </source>
</evidence>
<dbReference type="GO" id="GO:0035145">
    <property type="term" value="C:exon-exon junction complex"/>
    <property type="evidence" value="ECO:0007669"/>
    <property type="project" value="InterPro"/>
</dbReference>
<keyword evidence="16" id="KW-1185">Reference proteome</keyword>
<feature type="region of interest" description="Disordered" evidence="13">
    <location>
        <begin position="241"/>
        <end position="448"/>
    </location>
</feature>
<feature type="transmembrane region" description="Helical" evidence="14">
    <location>
        <begin position="717"/>
        <end position="739"/>
    </location>
</feature>
<feature type="compositionally biased region" description="Basic and acidic residues" evidence="13">
    <location>
        <begin position="418"/>
        <end position="448"/>
    </location>
</feature>
<dbReference type="GO" id="GO:0000184">
    <property type="term" value="P:nuclear-transcribed mRNA catabolic process, nonsense-mediated decay"/>
    <property type="evidence" value="ECO:0007669"/>
    <property type="project" value="UniProtKB-KW"/>
</dbReference>
<evidence type="ECO:0000256" key="2">
    <source>
        <dbReference type="ARBA" id="ARBA00004496"/>
    </source>
</evidence>
<dbReference type="Proteomes" id="UP000035681">
    <property type="component" value="Unplaced"/>
</dbReference>
<evidence type="ECO:0000256" key="5">
    <source>
        <dbReference type="ARBA" id="ARBA00022490"/>
    </source>
</evidence>
<evidence type="ECO:0000256" key="14">
    <source>
        <dbReference type="SAM" id="Phobius"/>
    </source>
</evidence>
<feature type="compositionally biased region" description="Low complexity" evidence="13">
    <location>
        <begin position="939"/>
        <end position="955"/>
    </location>
</feature>
<keyword evidence="5" id="KW-0963">Cytoplasm</keyword>
<proteinExistence type="inferred from homology"/>
<reference evidence="17" key="1">
    <citation type="submission" date="2024-02" db="UniProtKB">
        <authorList>
            <consortium name="WormBaseParasite"/>
        </authorList>
    </citation>
    <scope>IDENTIFICATION</scope>
</reference>
<dbReference type="GO" id="GO:0006417">
    <property type="term" value="P:regulation of translation"/>
    <property type="evidence" value="ECO:0007669"/>
    <property type="project" value="UniProtKB-KW"/>
</dbReference>
<dbReference type="AlphaFoldDB" id="A0AAF5I2S1"/>
<keyword evidence="11" id="KW-0508">mRNA splicing</keyword>
<dbReference type="WBParaSite" id="TCONS_00012111.p1">
    <property type="protein sequence ID" value="TCONS_00012111.p1"/>
    <property type="gene ID" value="XLOC_007471"/>
</dbReference>
<feature type="compositionally biased region" description="Basic and acidic residues" evidence="13">
    <location>
        <begin position="314"/>
        <end position="372"/>
    </location>
</feature>
<evidence type="ECO:0000256" key="9">
    <source>
        <dbReference type="ARBA" id="ARBA00022884"/>
    </source>
</evidence>
<organism evidence="16 17">
    <name type="scientific">Strongyloides stercoralis</name>
    <name type="common">Threadworm</name>
    <dbReference type="NCBI Taxonomy" id="6248"/>
    <lineage>
        <taxon>Eukaryota</taxon>
        <taxon>Metazoa</taxon>
        <taxon>Ecdysozoa</taxon>
        <taxon>Nematoda</taxon>
        <taxon>Chromadorea</taxon>
        <taxon>Rhabditida</taxon>
        <taxon>Tylenchina</taxon>
        <taxon>Panagrolaimomorpha</taxon>
        <taxon>Strongyloidoidea</taxon>
        <taxon>Strongyloididae</taxon>
        <taxon>Strongyloides</taxon>
    </lineage>
</organism>
<evidence type="ECO:0000256" key="11">
    <source>
        <dbReference type="ARBA" id="ARBA00023187"/>
    </source>
</evidence>
<feature type="compositionally biased region" description="Basic residues" evidence="13">
    <location>
        <begin position="373"/>
        <end position="383"/>
    </location>
</feature>
<feature type="compositionally biased region" description="Basic and acidic residues" evidence="13">
    <location>
        <begin position="281"/>
        <end position="306"/>
    </location>
</feature>
<dbReference type="GO" id="GO:0008380">
    <property type="term" value="P:RNA splicing"/>
    <property type="evidence" value="ECO:0007669"/>
    <property type="project" value="UniProtKB-KW"/>
</dbReference>
<feature type="compositionally biased region" description="Low complexity" evidence="13">
    <location>
        <begin position="51"/>
        <end position="64"/>
    </location>
</feature>
<feature type="compositionally biased region" description="Pro residues" evidence="13">
    <location>
        <begin position="108"/>
        <end position="119"/>
    </location>
</feature>
<feature type="region of interest" description="Disordered" evidence="13">
    <location>
        <begin position="773"/>
        <end position="800"/>
    </location>
</feature>
<evidence type="ECO:0000313" key="17">
    <source>
        <dbReference type="WBParaSite" id="TCONS_00012111.p1"/>
    </source>
</evidence>
<feature type="compositionally biased region" description="Basic and acidic residues" evidence="13">
    <location>
        <begin position="399"/>
        <end position="409"/>
    </location>
</feature>
<feature type="region of interest" description="Disordered" evidence="13">
    <location>
        <begin position="1"/>
        <end position="154"/>
    </location>
</feature>
<dbReference type="Pfam" id="PF09405">
    <property type="entry name" value="Btz"/>
    <property type="match status" value="1"/>
</dbReference>
<evidence type="ECO:0000256" key="12">
    <source>
        <dbReference type="ARBA" id="ARBA00023242"/>
    </source>
</evidence>
<protein>
    <submittedName>
        <fullName evidence="17">Btz domain-containing protein</fullName>
    </submittedName>
</protein>
<evidence type="ECO:0000256" key="6">
    <source>
        <dbReference type="ARBA" id="ARBA00022664"/>
    </source>
</evidence>
<feature type="compositionally biased region" description="Polar residues" evidence="13">
    <location>
        <begin position="1"/>
        <end position="29"/>
    </location>
</feature>
<keyword evidence="7" id="KW-0509">mRNA transport</keyword>
<keyword evidence="14" id="KW-0472">Membrane</keyword>
<feature type="compositionally biased region" description="Low complexity" evidence="13">
    <location>
        <begin position="778"/>
        <end position="800"/>
    </location>
</feature>
<keyword evidence="9" id="KW-0694">RNA-binding</keyword>
<dbReference type="GO" id="GO:0005737">
    <property type="term" value="C:cytoplasm"/>
    <property type="evidence" value="ECO:0007669"/>
    <property type="project" value="UniProtKB-SubCell"/>
</dbReference>
<evidence type="ECO:0000256" key="7">
    <source>
        <dbReference type="ARBA" id="ARBA00022816"/>
    </source>
</evidence>
<comment type="subcellular location">
    <subcellularLocation>
        <location evidence="2">Cytoplasm</location>
    </subcellularLocation>
    <subcellularLocation>
        <location evidence="1">Nucleus</location>
    </subcellularLocation>
</comment>